<evidence type="ECO:0000259" key="1">
    <source>
        <dbReference type="Pfam" id="PF18050"/>
    </source>
</evidence>
<dbReference type="Pfam" id="PF18050">
    <property type="entry name" value="Cyclophil_like2"/>
    <property type="match status" value="1"/>
</dbReference>
<evidence type="ECO:0000313" key="2">
    <source>
        <dbReference type="EMBL" id="PXA67960.1"/>
    </source>
</evidence>
<accession>A0A317ZN75</accession>
<dbReference type="Proteomes" id="UP000246722">
    <property type="component" value="Unassembled WGS sequence"/>
</dbReference>
<organism evidence="2 3">
    <name type="scientific">Cryobacterium arcticum</name>
    <dbReference type="NCBI Taxonomy" id="670052"/>
    <lineage>
        <taxon>Bacteria</taxon>
        <taxon>Bacillati</taxon>
        <taxon>Actinomycetota</taxon>
        <taxon>Actinomycetes</taxon>
        <taxon>Micrococcales</taxon>
        <taxon>Microbacteriaceae</taxon>
        <taxon>Cryobacterium</taxon>
    </lineage>
</organism>
<dbReference type="RefSeq" id="WP_110127632.1">
    <property type="nucleotide sequence ID" value="NZ_QHLY01000012.1"/>
</dbReference>
<feature type="domain" description="Cyclophilin-like" evidence="1">
    <location>
        <begin position="9"/>
        <end position="103"/>
    </location>
</feature>
<reference evidence="2 3" key="1">
    <citation type="submission" date="2018-05" db="EMBL/GenBank/DDBJ databases">
        <title>Genetic diversity of glacier-inhabiting Cryobacterium bacteria in China and description of Cryobacterium mengkeensis sp. nov. and Arthrobacter glacialis sp. nov.</title>
        <authorList>
            <person name="Liu Q."/>
            <person name="Xin Y.-H."/>
        </authorList>
    </citation>
    <scope>NUCLEOTIDE SEQUENCE [LARGE SCALE GENOMIC DNA]</scope>
    <source>
        <strain evidence="2 3">SK-1</strain>
    </source>
</reference>
<comment type="caution">
    <text evidence="2">The sequence shown here is derived from an EMBL/GenBank/DDBJ whole genome shotgun (WGS) entry which is preliminary data.</text>
</comment>
<dbReference type="EMBL" id="QHLY01000012">
    <property type="protein sequence ID" value="PXA67960.1"/>
    <property type="molecule type" value="Genomic_DNA"/>
</dbReference>
<dbReference type="InterPro" id="IPR041183">
    <property type="entry name" value="Cyclophilin-like"/>
</dbReference>
<dbReference type="InterPro" id="IPR029000">
    <property type="entry name" value="Cyclophilin-like_dom_sf"/>
</dbReference>
<gene>
    <name evidence="2" type="ORF">CTB96_14965</name>
</gene>
<sequence length="118" mass="12000">MPTETSITITVNGAAVSGVLQNNAASAALLAQLPLELSFVDFGAQEKIAGIPAPLSLDGMPPGGSAEPGAIGYYAPDQAIVLYYEPVGYFTGIIPIGTFTDVATVRDAPAFVGTITVN</sequence>
<protein>
    <recommendedName>
        <fullName evidence="1">Cyclophilin-like domain-containing protein</fullName>
    </recommendedName>
</protein>
<proteinExistence type="predicted"/>
<keyword evidence="3" id="KW-1185">Reference proteome</keyword>
<dbReference type="OrthoDB" id="9806505at2"/>
<dbReference type="SUPFAM" id="SSF50891">
    <property type="entry name" value="Cyclophilin-like"/>
    <property type="match status" value="1"/>
</dbReference>
<dbReference type="Gene3D" id="2.40.100.20">
    <property type="match status" value="1"/>
</dbReference>
<evidence type="ECO:0000313" key="3">
    <source>
        <dbReference type="Proteomes" id="UP000246722"/>
    </source>
</evidence>
<dbReference type="AlphaFoldDB" id="A0A317ZN75"/>
<name>A0A317ZN75_9MICO</name>